<proteinExistence type="predicted"/>
<accession>A0A2N3N848</accession>
<organism evidence="1 2">
    <name type="scientific">Lomentospora prolificans</name>
    <dbReference type="NCBI Taxonomy" id="41688"/>
    <lineage>
        <taxon>Eukaryota</taxon>
        <taxon>Fungi</taxon>
        <taxon>Dikarya</taxon>
        <taxon>Ascomycota</taxon>
        <taxon>Pezizomycotina</taxon>
        <taxon>Sordariomycetes</taxon>
        <taxon>Hypocreomycetidae</taxon>
        <taxon>Microascales</taxon>
        <taxon>Microascaceae</taxon>
        <taxon>Lomentospora</taxon>
    </lineage>
</organism>
<dbReference type="Proteomes" id="UP000233524">
    <property type="component" value="Unassembled WGS sequence"/>
</dbReference>
<keyword evidence="2" id="KW-1185">Reference proteome</keyword>
<reference evidence="1 2" key="1">
    <citation type="journal article" date="2017" name="G3 (Bethesda)">
        <title>First Draft Genome Sequence of the Pathogenic Fungus Lomentospora prolificans (Formerly Scedosporium prolificans).</title>
        <authorList>
            <person name="Luo R."/>
            <person name="Zimin A."/>
            <person name="Workman R."/>
            <person name="Fan Y."/>
            <person name="Pertea G."/>
            <person name="Grossman N."/>
            <person name="Wear M.P."/>
            <person name="Jia B."/>
            <person name="Miller H."/>
            <person name="Casadevall A."/>
            <person name="Timp W."/>
            <person name="Zhang S.X."/>
            <person name="Salzberg S.L."/>
        </authorList>
    </citation>
    <scope>NUCLEOTIDE SEQUENCE [LARGE SCALE GENOMIC DNA]</scope>
    <source>
        <strain evidence="1 2">JHH-5317</strain>
    </source>
</reference>
<dbReference type="VEuPathDB" id="FungiDB:jhhlp_005017"/>
<sequence>MEILYKKFPGLVIHRSSTCSTNFKRKVWAASQRAKFHDSVDLRWLRAKYRLQIRERASELNHSFVGLAICLYDFRASIG</sequence>
<evidence type="ECO:0000313" key="2">
    <source>
        <dbReference type="Proteomes" id="UP000233524"/>
    </source>
</evidence>
<evidence type="ECO:0000313" key="1">
    <source>
        <dbReference type="EMBL" id="PKS08630.1"/>
    </source>
</evidence>
<dbReference type="AlphaFoldDB" id="A0A2N3N848"/>
<dbReference type="EMBL" id="NLAX01000095">
    <property type="protein sequence ID" value="PKS08630.1"/>
    <property type="molecule type" value="Genomic_DNA"/>
</dbReference>
<comment type="caution">
    <text evidence="1">The sequence shown here is derived from an EMBL/GenBank/DDBJ whole genome shotgun (WGS) entry which is preliminary data.</text>
</comment>
<protein>
    <submittedName>
        <fullName evidence="1">Uncharacterized protein</fullName>
    </submittedName>
</protein>
<gene>
    <name evidence="1" type="ORF">jhhlp_005017</name>
</gene>
<name>A0A2N3N848_9PEZI</name>
<dbReference type="InParanoid" id="A0A2N3N848"/>